<reference evidence="3 4" key="1">
    <citation type="submission" date="2020-04" db="EMBL/GenBank/DDBJ databases">
        <title>Perkinsus olseni comparative genomics.</title>
        <authorList>
            <person name="Bogema D.R."/>
        </authorList>
    </citation>
    <scope>NUCLEOTIDE SEQUENCE [LARGE SCALE GENOMIC DNA]</scope>
    <source>
        <strain evidence="2">ATCC PRA-205</strain>
        <strain evidence="1 3">ATCC PRA-207</strain>
    </source>
</reference>
<proteinExistence type="predicted"/>
<dbReference type="Proteomes" id="UP000574390">
    <property type="component" value="Unassembled WGS sequence"/>
</dbReference>
<evidence type="ECO:0000313" key="1">
    <source>
        <dbReference type="EMBL" id="KAF4728386.1"/>
    </source>
</evidence>
<comment type="caution">
    <text evidence="2">The sequence shown here is derived from an EMBL/GenBank/DDBJ whole genome shotgun (WGS) entry which is preliminary data.</text>
</comment>
<dbReference type="AlphaFoldDB" id="A0A7J6SEY4"/>
<evidence type="ECO:0000313" key="2">
    <source>
        <dbReference type="EMBL" id="KAF4730690.1"/>
    </source>
</evidence>
<name>A0A7J6SEY4_PEROL</name>
<organism evidence="2 4">
    <name type="scientific">Perkinsus olseni</name>
    <name type="common">Perkinsus atlanticus</name>
    <dbReference type="NCBI Taxonomy" id="32597"/>
    <lineage>
        <taxon>Eukaryota</taxon>
        <taxon>Sar</taxon>
        <taxon>Alveolata</taxon>
        <taxon>Perkinsozoa</taxon>
        <taxon>Perkinsea</taxon>
        <taxon>Perkinsida</taxon>
        <taxon>Perkinsidae</taxon>
        <taxon>Perkinsus</taxon>
    </lineage>
</organism>
<evidence type="ECO:0000313" key="3">
    <source>
        <dbReference type="Proteomes" id="UP000553632"/>
    </source>
</evidence>
<sequence length="154" mass="16897">MRIPYALSLVSLVSATAPPSNIIVSIKSGTTDVNVRQLPQMLRNAGHVPDREISSVLEAARITTLEYVHSQVVETSTLTIDSDALCNFITAATRKLSLQSDCTVDAKGKAFGQVGSDLHVNDPDARYQKHLEWMEMGEVWRLALSHVTRKISPP</sequence>
<accession>A0A7J6SEY4</accession>
<gene>
    <name evidence="2" type="ORF">FOZ62_009807</name>
    <name evidence="1" type="ORF">FOZ63_030310</name>
</gene>
<protein>
    <submittedName>
        <fullName evidence="2">Uncharacterized protein</fullName>
    </submittedName>
</protein>
<evidence type="ECO:0000313" key="4">
    <source>
        <dbReference type="Proteomes" id="UP000574390"/>
    </source>
</evidence>
<dbReference type="EMBL" id="JABANM010015663">
    <property type="protein sequence ID" value="KAF4730690.1"/>
    <property type="molecule type" value="Genomic_DNA"/>
</dbReference>
<dbReference type="Proteomes" id="UP000553632">
    <property type="component" value="Unassembled WGS sequence"/>
</dbReference>
<keyword evidence="3" id="KW-1185">Reference proteome</keyword>
<dbReference type="EMBL" id="JABANO010020513">
    <property type="protein sequence ID" value="KAF4728386.1"/>
    <property type="molecule type" value="Genomic_DNA"/>
</dbReference>